<dbReference type="EMBL" id="RCMG01000140">
    <property type="protein sequence ID" value="KAG2861965.1"/>
    <property type="molecule type" value="Genomic_DNA"/>
</dbReference>
<proteinExistence type="inferred from homology"/>
<dbReference type="GO" id="GO:0005576">
    <property type="term" value="C:extracellular region"/>
    <property type="evidence" value="ECO:0007669"/>
    <property type="project" value="UniProtKB-SubCell"/>
</dbReference>
<evidence type="ECO:0000313" key="12">
    <source>
        <dbReference type="Proteomes" id="UP000736787"/>
    </source>
</evidence>
<dbReference type="EMBL" id="RCMK01000168">
    <property type="protein sequence ID" value="KAG2946015.1"/>
    <property type="molecule type" value="Genomic_DNA"/>
</dbReference>
<dbReference type="AlphaFoldDB" id="A0A8T1LLX1"/>
<dbReference type="SUPFAM" id="SSF48647">
    <property type="entry name" value="Fungal elicitin"/>
    <property type="match status" value="1"/>
</dbReference>
<dbReference type="InterPro" id="IPR036470">
    <property type="entry name" value="Elicitin_sf"/>
</dbReference>
<evidence type="ECO:0000256" key="5">
    <source>
        <dbReference type="ARBA" id="ARBA00023157"/>
    </source>
</evidence>
<accession>A0A8T1LLX1</accession>
<gene>
    <name evidence="8" type="ORF">PC113_g6715</name>
    <name evidence="9" type="ORF">PC115_g6756</name>
    <name evidence="10" type="ORF">PC117_g7971</name>
    <name evidence="11" type="ORF">PC118_g4009</name>
</gene>
<name>A0A8T1LLX1_9STRA</name>
<feature type="chain" id="PRO_5040044106" description="Elicitin" evidence="7">
    <location>
        <begin position="22"/>
        <end position="125"/>
    </location>
</feature>
<dbReference type="Proteomes" id="UP000774804">
    <property type="component" value="Unassembled WGS sequence"/>
</dbReference>
<sequence>MQSLTTFFSAILCISALLVKAENCTTQAINDVLQPMVSDPNYTKCQFDSNYTLQALVSPSLNQTRAFCSSSACQALLNTTLASVCANFCPIKTSRASCRQRRRPQQGAACFGPRRYCIGPLSSNG</sequence>
<comment type="caution">
    <text evidence="10">The sequence shown here is derived from an EMBL/GenBank/DDBJ whole genome shotgun (WGS) entry which is preliminary data.</text>
</comment>
<evidence type="ECO:0000256" key="2">
    <source>
        <dbReference type="ARBA" id="ARBA00009544"/>
    </source>
</evidence>
<dbReference type="EMBL" id="RCML01000072">
    <property type="protein sequence ID" value="KAG2993446.1"/>
    <property type="molecule type" value="Genomic_DNA"/>
</dbReference>
<dbReference type="Proteomes" id="UP000736787">
    <property type="component" value="Unassembled WGS sequence"/>
</dbReference>
<evidence type="ECO:0000256" key="3">
    <source>
        <dbReference type="ARBA" id="ARBA00022525"/>
    </source>
</evidence>
<dbReference type="Proteomes" id="UP000735874">
    <property type="component" value="Unassembled WGS sequence"/>
</dbReference>
<evidence type="ECO:0000313" key="8">
    <source>
        <dbReference type="EMBL" id="KAG2861965.1"/>
    </source>
</evidence>
<keyword evidence="7" id="KW-0732">Signal</keyword>
<evidence type="ECO:0000256" key="6">
    <source>
        <dbReference type="RuleBase" id="RU368111"/>
    </source>
</evidence>
<comment type="subcellular location">
    <subcellularLocation>
        <location evidence="1 6">Secreted</location>
    </subcellularLocation>
</comment>
<evidence type="ECO:0000256" key="7">
    <source>
        <dbReference type="SAM" id="SignalP"/>
    </source>
</evidence>
<dbReference type="Pfam" id="PF00964">
    <property type="entry name" value="Elicitin"/>
    <property type="match status" value="1"/>
</dbReference>
<evidence type="ECO:0000256" key="4">
    <source>
        <dbReference type="ARBA" id="ARBA00022978"/>
    </source>
</evidence>
<reference evidence="10" key="1">
    <citation type="submission" date="2018-10" db="EMBL/GenBank/DDBJ databases">
        <title>Effector identification in a new, highly contiguous assembly of the strawberry crown rot pathogen Phytophthora cactorum.</title>
        <authorList>
            <person name="Armitage A.D."/>
            <person name="Nellist C.F."/>
            <person name="Bates H."/>
            <person name="Vickerstaff R.J."/>
            <person name="Harrison R.J."/>
        </authorList>
    </citation>
    <scope>NUCLEOTIDE SEQUENCE</scope>
    <source>
        <strain evidence="8">15-7</strain>
        <strain evidence="9">4032</strain>
        <strain evidence="10">4040</strain>
        <strain evidence="11">P415</strain>
    </source>
</reference>
<keyword evidence="3 6" id="KW-0964">Secreted</keyword>
<dbReference type="Proteomes" id="UP000697107">
    <property type="component" value="Unassembled WGS sequence"/>
</dbReference>
<dbReference type="GO" id="GO:0052040">
    <property type="term" value="P:symbiont-mediated perturbation of host programmed cell death"/>
    <property type="evidence" value="ECO:0007669"/>
    <property type="project" value="UniProtKB-UniRule"/>
</dbReference>
<dbReference type="VEuPathDB" id="FungiDB:PC110_g2625"/>
<dbReference type="EMBL" id="RCMI01000154">
    <property type="protein sequence ID" value="KAG2929698.1"/>
    <property type="molecule type" value="Genomic_DNA"/>
</dbReference>
<evidence type="ECO:0000313" key="9">
    <source>
        <dbReference type="EMBL" id="KAG2929698.1"/>
    </source>
</evidence>
<organism evidence="10 12">
    <name type="scientific">Phytophthora cactorum</name>
    <dbReference type="NCBI Taxonomy" id="29920"/>
    <lineage>
        <taxon>Eukaryota</taxon>
        <taxon>Sar</taxon>
        <taxon>Stramenopiles</taxon>
        <taxon>Oomycota</taxon>
        <taxon>Peronosporomycetes</taxon>
        <taxon>Peronosporales</taxon>
        <taxon>Peronosporaceae</taxon>
        <taxon>Phytophthora</taxon>
    </lineage>
</organism>
<feature type="signal peptide" evidence="7">
    <location>
        <begin position="1"/>
        <end position="21"/>
    </location>
</feature>
<evidence type="ECO:0000256" key="1">
    <source>
        <dbReference type="ARBA" id="ARBA00004613"/>
    </source>
</evidence>
<evidence type="ECO:0000313" key="10">
    <source>
        <dbReference type="EMBL" id="KAG2946015.1"/>
    </source>
</evidence>
<dbReference type="Gene3D" id="1.10.239.10">
    <property type="entry name" value="Elicitin domain"/>
    <property type="match status" value="1"/>
</dbReference>
<keyword evidence="5 6" id="KW-1015">Disulfide bond</keyword>
<comment type="similarity">
    <text evidence="2 6">Belongs to the elicitin family.</text>
</comment>
<evidence type="ECO:0000313" key="11">
    <source>
        <dbReference type="EMBL" id="KAG2993446.1"/>
    </source>
</evidence>
<dbReference type="InterPro" id="IPR002200">
    <property type="entry name" value="Elicitin"/>
</dbReference>
<keyword evidence="4 6" id="KW-0928">Hypersensitive response elicitation</keyword>
<protein>
    <recommendedName>
        <fullName evidence="6">Elicitin</fullName>
    </recommendedName>
</protein>
<comment type="function">
    <text evidence="6">Induces local and distal defense responses (incompatible hypersensitive reaction) in plants from the solanaceae and cruciferae families. Elicits leaf necrosis and causes the accumulation of pathogenesis-related proteins. Might interact with the lipidic molecules of the plasma membrane.</text>
</comment>